<dbReference type="OrthoDB" id="10161590at2759"/>
<sequence>MTIPSGIIFAFFYDTTSTLILMLADAAMFTYRILSFPLYFITFTDFRREFLCMIGCAKNTRLIVPQVNALPINKDLSNYDINQTKISFCSM</sequence>
<dbReference type="EMBL" id="CAJNOJ010000858">
    <property type="protein sequence ID" value="CAF1529265.1"/>
    <property type="molecule type" value="Genomic_DNA"/>
</dbReference>
<name>A0A815VE41_ADIRI</name>
<dbReference type="Proteomes" id="UP000663828">
    <property type="component" value="Unassembled WGS sequence"/>
</dbReference>
<proteinExistence type="predicted"/>
<evidence type="ECO:0000313" key="2">
    <source>
        <dbReference type="EMBL" id="CAF1529265.1"/>
    </source>
</evidence>
<reference evidence="2" key="1">
    <citation type="submission" date="2021-02" db="EMBL/GenBank/DDBJ databases">
        <authorList>
            <person name="Nowell W R."/>
        </authorList>
    </citation>
    <scope>NUCLEOTIDE SEQUENCE</scope>
</reference>
<dbReference type="AlphaFoldDB" id="A0A815VE41"/>
<keyword evidence="3" id="KW-1185">Reference proteome</keyword>
<comment type="caution">
    <text evidence="2">The sequence shown here is derived from an EMBL/GenBank/DDBJ whole genome shotgun (WGS) entry which is preliminary data.</text>
</comment>
<organism evidence="2 4">
    <name type="scientific">Adineta ricciae</name>
    <name type="common">Rotifer</name>
    <dbReference type="NCBI Taxonomy" id="249248"/>
    <lineage>
        <taxon>Eukaryota</taxon>
        <taxon>Metazoa</taxon>
        <taxon>Spiralia</taxon>
        <taxon>Gnathifera</taxon>
        <taxon>Rotifera</taxon>
        <taxon>Eurotatoria</taxon>
        <taxon>Bdelloidea</taxon>
        <taxon>Adinetida</taxon>
        <taxon>Adinetidae</taxon>
        <taxon>Adineta</taxon>
    </lineage>
</organism>
<evidence type="ECO:0000313" key="4">
    <source>
        <dbReference type="Proteomes" id="UP000663852"/>
    </source>
</evidence>
<dbReference type="Proteomes" id="UP000663852">
    <property type="component" value="Unassembled WGS sequence"/>
</dbReference>
<gene>
    <name evidence="2" type="ORF">EDS130_LOCUS44439</name>
    <name evidence="1" type="ORF">XAT740_LOCUS19917</name>
</gene>
<evidence type="ECO:0000313" key="1">
    <source>
        <dbReference type="EMBL" id="CAF1131298.1"/>
    </source>
</evidence>
<dbReference type="EMBL" id="CAJNOR010001373">
    <property type="protein sequence ID" value="CAF1131298.1"/>
    <property type="molecule type" value="Genomic_DNA"/>
</dbReference>
<accession>A0A815VE41</accession>
<evidence type="ECO:0000313" key="3">
    <source>
        <dbReference type="Proteomes" id="UP000663828"/>
    </source>
</evidence>
<protein>
    <submittedName>
        <fullName evidence="2">Uncharacterized protein</fullName>
    </submittedName>
</protein>